<reference evidence="1" key="3">
    <citation type="journal article" date="2017" name="Nature">
        <title>Genome sequence of the progenitor of the wheat D genome Aegilops tauschii.</title>
        <authorList>
            <person name="Luo M.C."/>
            <person name="Gu Y.Q."/>
            <person name="Puiu D."/>
            <person name="Wang H."/>
            <person name="Twardziok S.O."/>
            <person name="Deal K.R."/>
            <person name="Huo N."/>
            <person name="Zhu T."/>
            <person name="Wang L."/>
            <person name="Wang Y."/>
            <person name="McGuire P.E."/>
            <person name="Liu S."/>
            <person name="Long H."/>
            <person name="Ramasamy R.K."/>
            <person name="Rodriguez J.C."/>
            <person name="Van S.L."/>
            <person name="Yuan L."/>
            <person name="Wang Z."/>
            <person name="Xia Z."/>
            <person name="Xiao L."/>
            <person name="Anderson O.D."/>
            <person name="Ouyang S."/>
            <person name="Liang Y."/>
            <person name="Zimin A.V."/>
            <person name="Pertea G."/>
            <person name="Qi P."/>
            <person name="Bennetzen J.L."/>
            <person name="Dai X."/>
            <person name="Dawson M.W."/>
            <person name="Muller H.G."/>
            <person name="Kugler K."/>
            <person name="Rivarola-Duarte L."/>
            <person name="Spannagl M."/>
            <person name="Mayer K.F.X."/>
            <person name="Lu F.H."/>
            <person name="Bevan M.W."/>
            <person name="Leroy P."/>
            <person name="Li P."/>
            <person name="You F.M."/>
            <person name="Sun Q."/>
            <person name="Liu Z."/>
            <person name="Lyons E."/>
            <person name="Wicker T."/>
            <person name="Salzberg S.L."/>
            <person name="Devos K.M."/>
            <person name="Dvorak J."/>
        </authorList>
    </citation>
    <scope>NUCLEOTIDE SEQUENCE [LARGE SCALE GENOMIC DNA]</scope>
    <source>
        <strain evidence="1">cv. AL8/78</strain>
    </source>
</reference>
<keyword evidence="2" id="KW-1185">Reference proteome</keyword>
<reference evidence="1" key="5">
    <citation type="journal article" date="2021" name="G3 (Bethesda)">
        <title>Aegilops tauschii genome assembly Aet v5.0 features greater sequence contiguity and improved annotation.</title>
        <authorList>
            <person name="Wang L."/>
            <person name="Zhu T."/>
            <person name="Rodriguez J.C."/>
            <person name="Deal K.R."/>
            <person name="Dubcovsky J."/>
            <person name="McGuire P.E."/>
            <person name="Lux T."/>
            <person name="Spannagl M."/>
            <person name="Mayer K.F.X."/>
            <person name="Baldrich P."/>
            <person name="Meyers B.C."/>
            <person name="Huo N."/>
            <person name="Gu Y.Q."/>
            <person name="Zhou H."/>
            <person name="Devos K.M."/>
            <person name="Bennetzen J.L."/>
            <person name="Unver T."/>
            <person name="Budak H."/>
            <person name="Gulick P.J."/>
            <person name="Galiba G."/>
            <person name="Kalapos B."/>
            <person name="Nelson D.R."/>
            <person name="Li P."/>
            <person name="You F.M."/>
            <person name="Luo M.C."/>
            <person name="Dvorak J."/>
        </authorList>
    </citation>
    <scope>NUCLEOTIDE SEQUENCE [LARGE SCALE GENOMIC DNA]</scope>
    <source>
        <strain evidence="1">cv. AL8/78</strain>
    </source>
</reference>
<dbReference type="PANTHER" id="PTHR34145">
    <property type="entry name" value="OS02G0105600 PROTEIN"/>
    <property type="match status" value="1"/>
</dbReference>
<evidence type="ECO:0000313" key="1">
    <source>
        <dbReference type="EnsemblPlants" id="AET2Gv20262100.4"/>
    </source>
</evidence>
<reference evidence="1" key="4">
    <citation type="submission" date="2019-03" db="UniProtKB">
        <authorList>
            <consortium name="EnsemblPlants"/>
        </authorList>
    </citation>
    <scope>IDENTIFICATION</scope>
</reference>
<dbReference type="PANTHER" id="PTHR34145:SF14">
    <property type="entry name" value="EXPRESSED PROTEIN"/>
    <property type="match status" value="1"/>
</dbReference>
<sequence>NRIVGFLRAPHLSISSRPSPVALPSVSVQCRLQSVAVLTPAPRLGSTSTVLSVSGDRRLDSVDRRRRLRHTFVPASPPTTAPPPPWAVSTKLLEFATVASNPSMASSSSSGPLKPVADLPSSCSPASHHPLQFITDVGLAASHAESKVSPCRQADGSPSAEVMGPEVSLPEDIIWKIHALMAIQDAARAACLSHDFLHSWRCYPKLIFDMRALGKQTRDFTK</sequence>
<evidence type="ECO:0000313" key="2">
    <source>
        <dbReference type="Proteomes" id="UP000015105"/>
    </source>
</evidence>
<dbReference type="EnsemblPlants" id="AET2Gv20262100.4">
    <property type="protein sequence ID" value="AET2Gv20262100.4"/>
    <property type="gene ID" value="AET2Gv20262100"/>
</dbReference>
<dbReference type="AlphaFoldDB" id="A0A453AUB8"/>
<proteinExistence type="predicted"/>
<accession>A0A453AUB8</accession>
<name>A0A453AUB8_AEGTS</name>
<organism evidence="1 2">
    <name type="scientific">Aegilops tauschii subsp. strangulata</name>
    <name type="common">Goatgrass</name>
    <dbReference type="NCBI Taxonomy" id="200361"/>
    <lineage>
        <taxon>Eukaryota</taxon>
        <taxon>Viridiplantae</taxon>
        <taxon>Streptophyta</taxon>
        <taxon>Embryophyta</taxon>
        <taxon>Tracheophyta</taxon>
        <taxon>Spermatophyta</taxon>
        <taxon>Magnoliopsida</taxon>
        <taxon>Liliopsida</taxon>
        <taxon>Poales</taxon>
        <taxon>Poaceae</taxon>
        <taxon>BOP clade</taxon>
        <taxon>Pooideae</taxon>
        <taxon>Triticodae</taxon>
        <taxon>Triticeae</taxon>
        <taxon>Triticinae</taxon>
        <taxon>Aegilops</taxon>
    </lineage>
</organism>
<protein>
    <submittedName>
        <fullName evidence="1">Uncharacterized protein</fullName>
    </submittedName>
</protein>
<reference evidence="2" key="1">
    <citation type="journal article" date="2014" name="Science">
        <title>Ancient hybridizations among the ancestral genomes of bread wheat.</title>
        <authorList>
            <consortium name="International Wheat Genome Sequencing Consortium,"/>
            <person name="Marcussen T."/>
            <person name="Sandve S.R."/>
            <person name="Heier L."/>
            <person name="Spannagl M."/>
            <person name="Pfeifer M."/>
            <person name="Jakobsen K.S."/>
            <person name="Wulff B.B."/>
            <person name="Steuernagel B."/>
            <person name="Mayer K.F."/>
            <person name="Olsen O.A."/>
        </authorList>
    </citation>
    <scope>NUCLEOTIDE SEQUENCE [LARGE SCALE GENOMIC DNA]</scope>
    <source>
        <strain evidence="2">cv. AL8/78</strain>
    </source>
</reference>
<reference evidence="2" key="2">
    <citation type="journal article" date="2017" name="Nat. Plants">
        <title>The Aegilops tauschii genome reveals multiple impacts of transposons.</title>
        <authorList>
            <person name="Zhao G."/>
            <person name="Zou C."/>
            <person name="Li K."/>
            <person name="Wang K."/>
            <person name="Li T."/>
            <person name="Gao L."/>
            <person name="Zhang X."/>
            <person name="Wang H."/>
            <person name="Yang Z."/>
            <person name="Liu X."/>
            <person name="Jiang W."/>
            <person name="Mao L."/>
            <person name="Kong X."/>
            <person name="Jiao Y."/>
            <person name="Jia J."/>
        </authorList>
    </citation>
    <scope>NUCLEOTIDE SEQUENCE [LARGE SCALE GENOMIC DNA]</scope>
    <source>
        <strain evidence="2">cv. AL8/78</strain>
    </source>
</reference>
<dbReference type="Gramene" id="AET2Gv20262100.4">
    <property type="protein sequence ID" value="AET2Gv20262100.4"/>
    <property type="gene ID" value="AET2Gv20262100"/>
</dbReference>
<dbReference type="InterPro" id="IPR053772">
    <property type="entry name" value="At1g61320/At1g61330-like"/>
</dbReference>
<dbReference type="Proteomes" id="UP000015105">
    <property type="component" value="Chromosome 2D"/>
</dbReference>